<comment type="caution">
    <text evidence="4">The sequence shown here is derived from an EMBL/GenBank/DDBJ whole genome shotgun (WGS) entry which is preliminary data.</text>
</comment>
<evidence type="ECO:0008006" key="6">
    <source>
        <dbReference type="Google" id="ProtNLM"/>
    </source>
</evidence>
<dbReference type="Proteomes" id="UP001489004">
    <property type="component" value="Unassembled WGS sequence"/>
</dbReference>
<dbReference type="Gene3D" id="3.90.226.10">
    <property type="entry name" value="2-enoyl-CoA Hydratase, Chain A, domain 1"/>
    <property type="match status" value="1"/>
</dbReference>
<dbReference type="PANTHER" id="PTHR11941">
    <property type="entry name" value="ENOYL-COA HYDRATASE-RELATED"/>
    <property type="match status" value="1"/>
</dbReference>
<dbReference type="InterPro" id="IPR029045">
    <property type="entry name" value="ClpP/crotonase-like_dom_sf"/>
</dbReference>
<comment type="similarity">
    <text evidence="1 3">Belongs to the enoyl-CoA hydratase/isomerase family.</text>
</comment>
<name>A0AAW1P8Y2_9CHLO</name>
<organism evidence="4 5">
    <name type="scientific">[Myrmecia] bisecta</name>
    <dbReference type="NCBI Taxonomy" id="41462"/>
    <lineage>
        <taxon>Eukaryota</taxon>
        <taxon>Viridiplantae</taxon>
        <taxon>Chlorophyta</taxon>
        <taxon>core chlorophytes</taxon>
        <taxon>Trebouxiophyceae</taxon>
        <taxon>Trebouxiales</taxon>
        <taxon>Trebouxiaceae</taxon>
        <taxon>Myrmecia</taxon>
    </lineage>
</organism>
<dbReference type="InterPro" id="IPR014748">
    <property type="entry name" value="Enoyl-CoA_hydra_C"/>
</dbReference>
<evidence type="ECO:0000256" key="2">
    <source>
        <dbReference type="ARBA" id="ARBA00023239"/>
    </source>
</evidence>
<evidence type="ECO:0000313" key="5">
    <source>
        <dbReference type="Proteomes" id="UP001489004"/>
    </source>
</evidence>
<evidence type="ECO:0000256" key="1">
    <source>
        <dbReference type="ARBA" id="ARBA00005254"/>
    </source>
</evidence>
<accession>A0AAW1P8Y2</accession>
<reference evidence="4 5" key="1">
    <citation type="journal article" date="2024" name="Nat. Commun.">
        <title>Phylogenomics reveals the evolutionary origins of lichenization in chlorophyte algae.</title>
        <authorList>
            <person name="Puginier C."/>
            <person name="Libourel C."/>
            <person name="Otte J."/>
            <person name="Skaloud P."/>
            <person name="Haon M."/>
            <person name="Grisel S."/>
            <person name="Petersen M."/>
            <person name="Berrin J.G."/>
            <person name="Delaux P.M."/>
            <person name="Dal Grande F."/>
            <person name="Keller J."/>
        </authorList>
    </citation>
    <scope>NUCLEOTIDE SEQUENCE [LARGE SCALE GENOMIC DNA]</scope>
    <source>
        <strain evidence="4 5">SAG 2043</strain>
    </source>
</reference>
<dbReference type="InterPro" id="IPR001753">
    <property type="entry name" value="Enoyl-CoA_hydra/iso"/>
</dbReference>
<evidence type="ECO:0000313" key="4">
    <source>
        <dbReference type="EMBL" id="KAK9806139.1"/>
    </source>
</evidence>
<sequence length="161" mass="17267">MIAAVNGYALGGGCEVAMMCDIILASESASFGQPEIQLGVIPGMGGTQRLVRAVGKSAAMEMILTGARITAEQAQEAGLVSAVYPPEELMAEALKMANTIASYSPLMVAKAKDCVNGAYEMTLAEGLRYERREFWSSFGLEDQREGMRAFLEKRKPTFKGS</sequence>
<dbReference type="SUPFAM" id="SSF52096">
    <property type="entry name" value="ClpP/crotonase"/>
    <property type="match status" value="1"/>
</dbReference>
<dbReference type="CDD" id="cd06558">
    <property type="entry name" value="crotonase-like"/>
    <property type="match status" value="1"/>
</dbReference>
<keyword evidence="2" id="KW-0456">Lyase</keyword>
<keyword evidence="5" id="KW-1185">Reference proteome</keyword>
<dbReference type="PROSITE" id="PS00166">
    <property type="entry name" value="ENOYL_COA_HYDRATASE"/>
    <property type="match status" value="1"/>
</dbReference>
<evidence type="ECO:0000256" key="3">
    <source>
        <dbReference type="RuleBase" id="RU003707"/>
    </source>
</evidence>
<dbReference type="GO" id="GO:0006635">
    <property type="term" value="P:fatty acid beta-oxidation"/>
    <property type="evidence" value="ECO:0007669"/>
    <property type="project" value="TreeGrafter"/>
</dbReference>
<dbReference type="EMBL" id="JALJOR010000014">
    <property type="protein sequence ID" value="KAK9806139.1"/>
    <property type="molecule type" value="Genomic_DNA"/>
</dbReference>
<gene>
    <name evidence="4" type="ORF">WJX72_003043</name>
</gene>
<dbReference type="Pfam" id="PF00378">
    <property type="entry name" value="ECH_1"/>
    <property type="match status" value="1"/>
</dbReference>
<protein>
    <recommendedName>
        <fullName evidence="6">Enoyl-CoA hydratase</fullName>
    </recommendedName>
</protein>
<dbReference type="FunFam" id="1.10.12.10:FF:000001">
    <property type="entry name" value="Probable enoyl-CoA hydratase, mitochondrial"/>
    <property type="match status" value="1"/>
</dbReference>
<dbReference type="Gene3D" id="1.10.12.10">
    <property type="entry name" value="Lyase 2-enoyl-coa Hydratase, Chain A, domain 2"/>
    <property type="match status" value="1"/>
</dbReference>
<dbReference type="PANTHER" id="PTHR11941:SF54">
    <property type="entry name" value="ENOYL-COA HYDRATASE, MITOCHONDRIAL"/>
    <property type="match status" value="1"/>
</dbReference>
<dbReference type="InterPro" id="IPR018376">
    <property type="entry name" value="Enoyl-CoA_hyd/isom_CS"/>
</dbReference>
<proteinExistence type="inferred from homology"/>
<dbReference type="GO" id="GO:0016836">
    <property type="term" value="F:hydro-lyase activity"/>
    <property type="evidence" value="ECO:0007669"/>
    <property type="project" value="UniProtKB-ARBA"/>
</dbReference>
<dbReference type="AlphaFoldDB" id="A0AAW1P8Y2"/>